<dbReference type="InterPro" id="IPR012337">
    <property type="entry name" value="RNaseH-like_sf"/>
</dbReference>
<dbReference type="InterPro" id="IPR038717">
    <property type="entry name" value="Tc1-like_DDE_dom"/>
</dbReference>
<dbReference type="InterPro" id="IPR002492">
    <property type="entry name" value="Transposase_Tc1-like"/>
</dbReference>
<sequence>MEAELAAFCTDISGNRSSNDELSEVQRVAITALVLSGRTYRDVAALFNCSANASGLQKLTTDWEKVISLRTLKRVLKSANYRKWRAMKRPFITKEAALKRLQFAREWIEKVEELMMDGKSELVFLERDDTSEKKGYSSNSYIECLKKGYLPNQDDTRHFIQDNAPIHSSAKTTEWLLNQGISWLEWPPYSPDLNPIEHCWRMMKSNLRKLYPEAFHLKKNEIDIGIFKEKIKAAWEAIPQEKIRALIKSLPQRLAAVIRARGWYTRY</sequence>
<protein>
    <submittedName>
        <fullName evidence="3">Transposase</fullName>
    </submittedName>
</protein>
<proteinExistence type="predicted"/>
<dbReference type="PANTHER" id="PTHR46564">
    <property type="entry name" value="TRANSPOSASE"/>
    <property type="match status" value="1"/>
</dbReference>
<accession>A0A167DFI4</accession>
<evidence type="ECO:0000259" key="1">
    <source>
        <dbReference type="Pfam" id="PF01498"/>
    </source>
</evidence>
<name>A0A167DFI4_COLIC</name>
<dbReference type="GO" id="GO:0015074">
    <property type="term" value="P:DNA integration"/>
    <property type="evidence" value="ECO:0007669"/>
    <property type="project" value="InterPro"/>
</dbReference>
<evidence type="ECO:0000313" key="3">
    <source>
        <dbReference type="EMBL" id="KZL83806.1"/>
    </source>
</evidence>
<dbReference type="Proteomes" id="UP000076584">
    <property type="component" value="Unassembled WGS sequence"/>
</dbReference>
<gene>
    <name evidence="3" type="ORF">CI238_13484</name>
</gene>
<evidence type="ECO:0000313" key="4">
    <source>
        <dbReference type="Proteomes" id="UP000076584"/>
    </source>
</evidence>
<dbReference type="InterPro" id="IPR036397">
    <property type="entry name" value="RNaseH_sf"/>
</dbReference>
<evidence type="ECO:0000259" key="2">
    <source>
        <dbReference type="Pfam" id="PF13358"/>
    </source>
</evidence>
<dbReference type="Pfam" id="PF01498">
    <property type="entry name" value="HTH_Tnp_Tc3_2"/>
    <property type="match status" value="1"/>
</dbReference>
<keyword evidence="4" id="KW-1185">Reference proteome</keyword>
<feature type="domain" description="Transposase Tc1-like" evidence="1">
    <location>
        <begin position="56"/>
        <end position="108"/>
    </location>
</feature>
<feature type="domain" description="Tc1-like transposase DDE" evidence="2">
    <location>
        <begin position="135"/>
        <end position="209"/>
    </location>
</feature>
<comment type="caution">
    <text evidence="3">The sequence shown here is derived from an EMBL/GenBank/DDBJ whole genome shotgun (WGS) entry which is preliminary data.</text>
</comment>
<dbReference type="PANTHER" id="PTHR46564:SF1">
    <property type="entry name" value="TRANSPOSASE"/>
    <property type="match status" value="1"/>
</dbReference>
<dbReference type="Pfam" id="PF13358">
    <property type="entry name" value="DDE_3"/>
    <property type="match status" value="1"/>
</dbReference>
<dbReference type="GO" id="GO:0006313">
    <property type="term" value="P:DNA transposition"/>
    <property type="evidence" value="ECO:0007669"/>
    <property type="project" value="InterPro"/>
</dbReference>
<organism evidence="3 4">
    <name type="scientific">Colletotrichum incanum</name>
    <name type="common">Soybean anthracnose fungus</name>
    <dbReference type="NCBI Taxonomy" id="1573173"/>
    <lineage>
        <taxon>Eukaryota</taxon>
        <taxon>Fungi</taxon>
        <taxon>Dikarya</taxon>
        <taxon>Ascomycota</taxon>
        <taxon>Pezizomycotina</taxon>
        <taxon>Sordariomycetes</taxon>
        <taxon>Hypocreomycetidae</taxon>
        <taxon>Glomerellales</taxon>
        <taxon>Glomerellaceae</taxon>
        <taxon>Colletotrichum</taxon>
        <taxon>Colletotrichum spaethianum species complex</taxon>
    </lineage>
</organism>
<dbReference type="EMBL" id="LFIW01001055">
    <property type="protein sequence ID" value="KZL83806.1"/>
    <property type="molecule type" value="Genomic_DNA"/>
</dbReference>
<dbReference type="Gene3D" id="3.30.420.10">
    <property type="entry name" value="Ribonuclease H-like superfamily/Ribonuclease H"/>
    <property type="match status" value="1"/>
</dbReference>
<dbReference type="GO" id="GO:0003677">
    <property type="term" value="F:DNA binding"/>
    <property type="evidence" value="ECO:0007669"/>
    <property type="project" value="InterPro"/>
</dbReference>
<dbReference type="STRING" id="1573173.A0A167DFI4"/>
<dbReference type="AlphaFoldDB" id="A0A167DFI4"/>
<dbReference type="SUPFAM" id="SSF53098">
    <property type="entry name" value="Ribonuclease H-like"/>
    <property type="match status" value="1"/>
</dbReference>
<reference evidence="3 4" key="1">
    <citation type="submission" date="2015-06" db="EMBL/GenBank/DDBJ databases">
        <title>Survival trade-offs in plant roots during colonization by closely related pathogenic and mutualistic fungi.</title>
        <authorList>
            <person name="Hacquard S."/>
            <person name="Kracher B."/>
            <person name="Hiruma K."/>
            <person name="Weinman A."/>
            <person name="Muench P."/>
            <person name="Garrido Oter R."/>
            <person name="Ver Loren van Themaat E."/>
            <person name="Dallerey J.-F."/>
            <person name="Damm U."/>
            <person name="Henrissat B."/>
            <person name="Lespinet O."/>
            <person name="Thon M."/>
            <person name="Kemen E."/>
            <person name="McHardy A.C."/>
            <person name="Schulze-Lefert P."/>
            <person name="O'Connell R.J."/>
        </authorList>
    </citation>
    <scope>NUCLEOTIDE SEQUENCE [LARGE SCALE GENOMIC DNA]</scope>
    <source>
        <strain evidence="3 4">MAFF 238704</strain>
    </source>
</reference>